<evidence type="ECO:0000256" key="4">
    <source>
        <dbReference type="SAM" id="Phobius"/>
    </source>
</evidence>
<keyword evidence="3" id="KW-0597">Phosphoprotein</keyword>
<feature type="transmembrane region" description="Helical" evidence="4">
    <location>
        <begin position="29"/>
        <end position="51"/>
    </location>
</feature>
<dbReference type="InterPro" id="IPR005467">
    <property type="entry name" value="His_kinase_dom"/>
</dbReference>
<evidence type="ECO:0000256" key="3">
    <source>
        <dbReference type="ARBA" id="ARBA00022553"/>
    </source>
</evidence>
<evidence type="ECO:0000313" key="7">
    <source>
        <dbReference type="Proteomes" id="UP000191094"/>
    </source>
</evidence>
<dbReference type="SMART" id="SM00388">
    <property type="entry name" value="HisKA"/>
    <property type="match status" value="1"/>
</dbReference>
<dbReference type="STRING" id="90241.B0682_07705"/>
<evidence type="ECO:0000313" key="6">
    <source>
        <dbReference type="EMBL" id="OOS19822.1"/>
    </source>
</evidence>
<feature type="transmembrane region" description="Helical" evidence="4">
    <location>
        <begin position="93"/>
        <end position="115"/>
    </location>
</feature>
<dbReference type="GO" id="GO:0000155">
    <property type="term" value="F:phosphorelay sensor kinase activity"/>
    <property type="evidence" value="ECO:0007669"/>
    <property type="project" value="InterPro"/>
</dbReference>
<dbReference type="PANTHER" id="PTHR43065">
    <property type="entry name" value="SENSOR HISTIDINE KINASE"/>
    <property type="match status" value="1"/>
</dbReference>
<feature type="domain" description="Histidine kinase" evidence="5">
    <location>
        <begin position="390"/>
        <end position="608"/>
    </location>
</feature>
<dbReference type="RefSeq" id="WP_240494934.1">
    <property type="nucleotide sequence ID" value="NZ_MUYT01000012.1"/>
</dbReference>
<dbReference type="Pfam" id="PF02518">
    <property type="entry name" value="HATPase_c"/>
    <property type="match status" value="1"/>
</dbReference>
<dbReference type="PANTHER" id="PTHR43065:SF52">
    <property type="entry name" value="SENSOR PROTEIN KINASE PILS"/>
    <property type="match status" value="1"/>
</dbReference>
<protein>
    <recommendedName>
        <fullName evidence="2">histidine kinase</fullName>
        <ecNumber evidence="2">2.7.13.3</ecNumber>
    </recommendedName>
</protein>
<dbReference type="InterPro" id="IPR004358">
    <property type="entry name" value="Sig_transdc_His_kin-like_C"/>
</dbReference>
<dbReference type="InterPro" id="IPR036097">
    <property type="entry name" value="HisK_dim/P_sf"/>
</dbReference>
<proteinExistence type="predicted"/>
<evidence type="ECO:0000259" key="5">
    <source>
        <dbReference type="PROSITE" id="PS50109"/>
    </source>
</evidence>
<accession>A0A1T0CBV8</accession>
<comment type="caution">
    <text evidence="6">The sequence shown here is derived from an EMBL/GenBank/DDBJ whole genome shotgun (WGS) entry which is preliminary data.</text>
</comment>
<feature type="transmembrane region" description="Helical" evidence="4">
    <location>
        <begin position="164"/>
        <end position="188"/>
    </location>
</feature>
<evidence type="ECO:0000256" key="2">
    <source>
        <dbReference type="ARBA" id="ARBA00012438"/>
    </source>
</evidence>
<dbReference type="Pfam" id="PF00512">
    <property type="entry name" value="HisKA"/>
    <property type="match status" value="1"/>
</dbReference>
<dbReference type="EC" id="2.7.13.3" evidence="2"/>
<dbReference type="EMBL" id="MUYT01000012">
    <property type="protein sequence ID" value="OOS19822.1"/>
    <property type="molecule type" value="Genomic_DNA"/>
</dbReference>
<keyword evidence="4" id="KW-0812">Transmembrane</keyword>
<comment type="catalytic activity">
    <reaction evidence="1">
        <text>ATP + protein L-histidine = ADP + protein N-phospho-L-histidine.</text>
        <dbReference type="EC" id="2.7.13.3"/>
    </reaction>
</comment>
<dbReference type="SUPFAM" id="SSF47384">
    <property type="entry name" value="Homodimeric domain of signal transducing histidine kinase"/>
    <property type="match status" value="1"/>
</dbReference>
<reference evidence="6 7" key="1">
    <citation type="submission" date="2017-02" db="EMBL/GenBank/DDBJ databases">
        <title>Draft genome sequence of Moraxella lincolnii CCUG 9405T type strain.</title>
        <authorList>
            <person name="Salva-Serra F."/>
            <person name="Engstrom-Jakobsson H."/>
            <person name="Thorell K."/>
            <person name="Jaen-Luchoro D."/>
            <person name="Gonzales-Siles L."/>
            <person name="Karlsson R."/>
            <person name="Yazdan S."/>
            <person name="Boulund F."/>
            <person name="Johnning A."/>
            <person name="Engstrand L."/>
            <person name="Kristiansson E."/>
            <person name="Moore E."/>
        </authorList>
    </citation>
    <scope>NUCLEOTIDE SEQUENCE [LARGE SCALE GENOMIC DNA]</scope>
    <source>
        <strain evidence="6 7">CCUG 9405</strain>
    </source>
</reference>
<dbReference type="PRINTS" id="PR00344">
    <property type="entry name" value="BCTRLSENSOR"/>
</dbReference>
<feature type="transmembrane region" description="Helical" evidence="4">
    <location>
        <begin position="121"/>
        <end position="152"/>
    </location>
</feature>
<dbReference type="Proteomes" id="UP000191094">
    <property type="component" value="Unassembled WGS sequence"/>
</dbReference>
<sequence length="622" mass="70548">MALFKSLSEHWQTQSKLSLPLSQIRRIGLLYYAYRLFISVILFVTSYALVYDASRIMVRLPSLLQQLILMFYILFSLFAMTLFVLVKHKSQRQLLVAFVVDVIFFNFLIFINGAADIQMMLLIMVVVAASFMLLISYQAVVITMLAVILIIYQQFFYAIAGSMTLLRFSDAMLMALSFISVGFLSWTLSKRLAQVEQIASQHAETLATLNRINTEVISKINHGVLVLDTKNNILLHNHAVTSLLHVTDLYVTTTNNAFFSDTQHKPAISSVRLGKTRLGKKMSARFKRLIGSQSQEFEQEQLKAVNQNNLKLNEFIKEQLPRLQDKLDAARLMQQSQFELQPFKHIDQPLRFNTTLLQDNSLLVIIEDVKRERNNAQQLKLASLGQLTASIAHEIRNPLAAISQASQLLIADADEWQLTANTITASAISPSNDANAELYQMIFKQTKRVNRIIEDVLRLSRQDKPNLQVLNLIEWLTDFIANHFQGHDVFLQGQCDCQIFFDPHHLEQILINLINNGLKFSGKVHAHAFVILKVGCDVHVTIDVIDEGVGVTQAQQEQLFMPFFTTDNQGTGLGLYLSQSFAHANHAQLSYEAEHEHTCFRLMIPKAVQSPTGHMTQSSPLK</sequence>
<keyword evidence="4" id="KW-0472">Membrane</keyword>
<dbReference type="Gene3D" id="3.30.565.10">
    <property type="entry name" value="Histidine kinase-like ATPase, C-terminal domain"/>
    <property type="match status" value="1"/>
</dbReference>
<dbReference type="InterPro" id="IPR036890">
    <property type="entry name" value="HATPase_C_sf"/>
</dbReference>
<dbReference type="CDD" id="cd00082">
    <property type="entry name" value="HisKA"/>
    <property type="match status" value="1"/>
</dbReference>
<dbReference type="InterPro" id="IPR003661">
    <property type="entry name" value="HisK_dim/P_dom"/>
</dbReference>
<dbReference type="AlphaFoldDB" id="A0A1T0CBV8"/>
<keyword evidence="7" id="KW-1185">Reference proteome</keyword>
<dbReference type="InterPro" id="IPR003594">
    <property type="entry name" value="HATPase_dom"/>
</dbReference>
<evidence type="ECO:0000256" key="1">
    <source>
        <dbReference type="ARBA" id="ARBA00000085"/>
    </source>
</evidence>
<dbReference type="PROSITE" id="PS50109">
    <property type="entry name" value="HIS_KIN"/>
    <property type="match status" value="1"/>
</dbReference>
<dbReference type="SMART" id="SM00387">
    <property type="entry name" value="HATPase_c"/>
    <property type="match status" value="1"/>
</dbReference>
<name>A0A1T0CBV8_9GAMM</name>
<dbReference type="Gene3D" id="1.10.287.130">
    <property type="match status" value="1"/>
</dbReference>
<gene>
    <name evidence="6" type="ORF">B0682_07705</name>
</gene>
<dbReference type="Pfam" id="PF25323">
    <property type="entry name" value="6TM_PilS"/>
    <property type="match status" value="1"/>
</dbReference>
<feature type="transmembrane region" description="Helical" evidence="4">
    <location>
        <begin position="63"/>
        <end position="86"/>
    </location>
</feature>
<organism evidence="6 7">
    <name type="scientific">Lwoffella lincolnii</name>
    <dbReference type="NCBI Taxonomy" id="90241"/>
    <lineage>
        <taxon>Bacteria</taxon>
        <taxon>Pseudomonadati</taxon>
        <taxon>Pseudomonadota</taxon>
        <taxon>Gammaproteobacteria</taxon>
        <taxon>Moraxellales</taxon>
        <taxon>Moraxellaceae</taxon>
        <taxon>Lwoffella</taxon>
    </lineage>
</organism>
<dbReference type="SUPFAM" id="SSF55874">
    <property type="entry name" value="ATPase domain of HSP90 chaperone/DNA topoisomerase II/histidine kinase"/>
    <property type="match status" value="1"/>
</dbReference>
<keyword evidence="4" id="KW-1133">Transmembrane helix</keyword>